<accession>A0A563EZY6</accession>
<dbReference type="RefSeq" id="WP_146350730.1">
    <property type="nucleotide sequence ID" value="NZ_VOBR01000005.1"/>
</dbReference>
<gene>
    <name evidence="3" type="ORF">FKR81_10260</name>
</gene>
<dbReference type="PRINTS" id="PR00598">
    <property type="entry name" value="HTHMARR"/>
</dbReference>
<evidence type="ECO:0000313" key="3">
    <source>
        <dbReference type="EMBL" id="TWP52674.1"/>
    </source>
</evidence>
<dbReference type="Pfam" id="PF01047">
    <property type="entry name" value="MarR"/>
    <property type="match status" value="1"/>
</dbReference>
<dbReference type="InterPro" id="IPR036388">
    <property type="entry name" value="WH-like_DNA-bd_sf"/>
</dbReference>
<sequence length="147" mass="16471">MISTPSIPDPLALERQVCFALSVASRSVVAVYRPLLEPMGLTHPQYLVMLALWEKSPLSIKDLSGLLQLDPGTLSPLVKRLEAIGYVKKDRDPRDERSLALKLTPEGQKLREEALKIPFKVVDRLGMTFEELMVLNKVLHRVIEAAT</sequence>
<proteinExistence type="predicted"/>
<feature type="domain" description="HTH marR-type" evidence="2">
    <location>
        <begin position="14"/>
        <end position="144"/>
    </location>
</feature>
<comment type="subcellular location">
    <subcellularLocation>
        <location evidence="1">Cytoplasm</location>
    </subcellularLocation>
</comment>
<evidence type="ECO:0000313" key="4">
    <source>
        <dbReference type="Proteomes" id="UP000316639"/>
    </source>
</evidence>
<dbReference type="CDD" id="cd00090">
    <property type="entry name" value="HTH_ARSR"/>
    <property type="match status" value="1"/>
</dbReference>
<dbReference type="PANTHER" id="PTHR33164:SF5">
    <property type="entry name" value="ORGANIC HYDROPEROXIDE RESISTANCE TRANSCRIPTIONAL REGULATOR"/>
    <property type="match status" value="1"/>
</dbReference>
<protein>
    <submittedName>
        <fullName evidence="3">MarR family transcriptional regulator</fullName>
    </submittedName>
</protein>
<dbReference type="GO" id="GO:0003700">
    <property type="term" value="F:DNA-binding transcription factor activity"/>
    <property type="evidence" value="ECO:0007669"/>
    <property type="project" value="InterPro"/>
</dbReference>
<keyword evidence="4" id="KW-1185">Reference proteome</keyword>
<dbReference type="Gene3D" id="1.10.10.10">
    <property type="entry name" value="Winged helix-like DNA-binding domain superfamily/Winged helix DNA-binding domain"/>
    <property type="match status" value="1"/>
</dbReference>
<evidence type="ECO:0000256" key="1">
    <source>
        <dbReference type="ARBA" id="ARBA00004496"/>
    </source>
</evidence>
<dbReference type="OrthoDB" id="9806864at2"/>
<dbReference type="GO" id="GO:0006950">
    <property type="term" value="P:response to stress"/>
    <property type="evidence" value="ECO:0007669"/>
    <property type="project" value="TreeGrafter"/>
</dbReference>
<dbReference type="EMBL" id="VOBR01000005">
    <property type="protein sequence ID" value="TWP52674.1"/>
    <property type="molecule type" value="Genomic_DNA"/>
</dbReference>
<dbReference type="PROSITE" id="PS50995">
    <property type="entry name" value="HTH_MARR_2"/>
    <property type="match status" value="1"/>
</dbReference>
<organism evidence="3 4">
    <name type="scientific">Lentzea tibetensis</name>
    <dbReference type="NCBI Taxonomy" id="2591470"/>
    <lineage>
        <taxon>Bacteria</taxon>
        <taxon>Bacillati</taxon>
        <taxon>Actinomycetota</taxon>
        <taxon>Actinomycetes</taxon>
        <taxon>Pseudonocardiales</taxon>
        <taxon>Pseudonocardiaceae</taxon>
        <taxon>Lentzea</taxon>
    </lineage>
</organism>
<dbReference type="InterPro" id="IPR039422">
    <property type="entry name" value="MarR/SlyA-like"/>
</dbReference>
<dbReference type="GO" id="GO:0005737">
    <property type="term" value="C:cytoplasm"/>
    <property type="evidence" value="ECO:0007669"/>
    <property type="project" value="UniProtKB-SubCell"/>
</dbReference>
<dbReference type="AlphaFoldDB" id="A0A563EZY6"/>
<dbReference type="PANTHER" id="PTHR33164">
    <property type="entry name" value="TRANSCRIPTIONAL REGULATOR, MARR FAMILY"/>
    <property type="match status" value="1"/>
</dbReference>
<evidence type="ECO:0000259" key="2">
    <source>
        <dbReference type="PROSITE" id="PS50995"/>
    </source>
</evidence>
<dbReference type="Proteomes" id="UP000316639">
    <property type="component" value="Unassembled WGS sequence"/>
</dbReference>
<reference evidence="3 4" key="1">
    <citation type="submission" date="2019-07" db="EMBL/GenBank/DDBJ databases">
        <title>Lentzea xizangensis sp. nov., isolated from Qinghai-Tibetan Plateau Soils.</title>
        <authorList>
            <person name="Huang J."/>
        </authorList>
    </citation>
    <scope>NUCLEOTIDE SEQUENCE [LARGE SCALE GENOMIC DNA]</scope>
    <source>
        <strain evidence="3 4">FXJ1.1311</strain>
    </source>
</reference>
<dbReference type="InterPro" id="IPR036390">
    <property type="entry name" value="WH_DNA-bd_sf"/>
</dbReference>
<comment type="caution">
    <text evidence="3">The sequence shown here is derived from an EMBL/GenBank/DDBJ whole genome shotgun (WGS) entry which is preliminary data.</text>
</comment>
<dbReference type="SMART" id="SM00347">
    <property type="entry name" value="HTH_MARR"/>
    <property type="match status" value="1"/>
</dbReference>
<dbReference type="SUPFAM" id="SSF46785">
    <property type="entry name" value="Winged helix' DNA-binding domain"/>
    <property type="match status" value="1"/>
</dbReference>
<name>A0A563EZY6_9PSEU</name>
<dbReference type="InterPro" id="IPR000835">
    <property type="entry name" value="HTH_MarR-typ"/>
</dbReference>
<dbReference type="InterPro" id="IPR011991">
    <property type="entry name" value="ArsR-like_HTH"/>
</dbReference>